<dbReference type="PANTHER" id="PTHR21310">
    <property type="entry name" value="AMINOGLYCOSIDE PHOSPHOTRANSFERASE-RELATED-RELATED"/>
    <property type="match status" value="1"/>
</dbReference>
<dbReference type="EMBL" id="VDGT01000006">
    <property type="protein sequence ID" value="TNM31117.1"/>
    <property type="molecule type" value="Genomic_DNA"/>
</dbReference>
<dbReference type="AlphaFoldDB" id="A0A5C4V5H1"/>
<dbReference type="InterPro" id="IPR051678">
    <property type="entry name" value="AGP_Transferase"/>
</dbReference>
<accession>A0A5C4V5H1</accession>
<dbReference type="Gene3D" id="3.90.1200.10">
    <property type="match status" value="1"/>
</dbReference>
<dbReference type="RefSeq" id="WP_139643532.1">
    <property type="nucleotide sequence ID" value="NZ_BAAAZS010000029.1"/>
</dbReference>
<comment type="caution">
    <text evidence="2">The sequence shown here is derived from an EMBL/GenBank/DDBJ whole genome shotgun (WGS) entry which is preliminary data.</text>
</comment>
<feature type="domain" description="Aminoglycoside phosphotransferase" evidence="1">
    <location>
        <begin position="33"/>
        <end position="259"/>
    </location>
</feature>
<dbReference type="OrthoDB" id="9797603at2"/>
<dbReference type="GO" id="GO:0016740">
    <property type="term" value="F:transferase activity"/>
    <property type="evidence" value="ECO:0007669"/>
    <property type="project" value="UniProtKB-KW"/>
</dbReference>
<dbReference type="InterPro" id="IPR011009">
    <property type="entry name" value="Kinase-like_dom_sf"/>
</dbReference>
<dbReference type="Gene3D" id="3.30.200.20">
    <property type="entry name" value="Phosphorylase Kinase, domain 1"/>
    <property type="match status" value="1"/>
</dbReference>
<gene>
    <name evidence="2" type="ORF">FH715_10530</name>
</gene>
<dbReference type="PANTHER" id="PTHR21310:SF42">
    <property type="entry name" value="BIFUNCTIONAL AAC_APH"/>
    <property type="match status" value="1"/>
</dbReference>
<protein>
    <submittedName>
        <fullName evidence="2">Aminoglycoside phosphotransferase family protein</fullName>
    </submittedName>
</protein>
<dbReference type="Pfam" id="PF01636">
    <property type="entry name" value="APH"/>
    <property type="match status" value="1"/>
</dbReference>
<evidence type="ECO:0000313" key="3">
    <source>
        <dbReference type="Proteomes" id="UP000311713"/>
    </source>
</evidence>
<reference evidence="2 3" key="1">
    <citation type="submission" date="2019-06" db="EMBL/GenBank/DDBJ databases">
        <title>Draft genome of Streptomyces sedi sp. JCM16909.</title>
        <authorList>
            <person name="Klykleung N."/>
            <person name="Tanasupawat S."/>
            <person name="Kudo T."/>
            <person name="Yuki M."/>
            <person name="Ohkuma M."/>
        </authorList>
    </citation>
    <scope>NUCLEOTIDE SEQUENCE [LARGE SCALE GENOMIC DNA]</scope>
    <source>
        <strain evidence="2 3">JCM 16909</strain>
    </source>
</reference>
<dbReference type="SUPFAM" id="SSF56112">
    <property type="entry name" value="Protein kinase-like (PK-like)"/>
    <property type="match status" value="1"/>
</dbReference>
<keyword evidence="3" id="KW-1185">Reference proteome</keyword>
<dbReference type="Proteomes" id="UP000311713">
    <property type="component" value="Unassembled WGS sequence"/>
</dbReference>
<evidence type="ECO:0000313" key="2">
    <source>
        <dbReference type="EMBL" id="TNM31117.1"/>
    </source>
</evidence>
<dbReference type="InterPro" id="IPR002575">
    <property type="entry name" value="Aminoglycoside_PTrfase"/>
</dbReference>
<keyword evidence="2" id="KW-0808">Transferase</keyword>
<organism evidence="2 3">
    <name type="scientific">Streptomyces sedi</name>
    <dbReference type="NCBI Taxonomy" id="555059"/>
    <lineage>
        <taxon>Bacteria</taxon>
        <taxon>Bacillati</taxon>
        <taxon>Actinomycetota</taxon>
        <taxon>Actinomycetes</taxon>
        <taxon>Kitasatosporales</taxon>
        <taxon>Streptomycetaceae</taxon>
        <taxon>Streptomyces</taxon>
    </lineage>
</organism>
<name>A0A5C4V5H1_9ACTN</name>
<proteinExistence type="predicted"/>
<evidence type="ECO:0000259" key="1">
    <source>
        <dbReference type="Pfam" id="PF01636"/>
    </source>
</evidence>
<dbReference type="CDD" id="cd05155">
    <property type="entry name" value="APH_ChoK_like_1"/>
    <property type="match status" value="1"/>
</dbReference>
<sequence>MPTRLPVDAPLVSRLVAAQFPRWAGLPVRPVAEEGWDNRTFRLGSRLSVRLPSAAPYAEAIDKEQRWLPVLAPRLPLPVPVPLARGVPGEGYPHPWSVHPWLDGAPARRENIADLTEFGTSLARFLVALRAVDPAGGPAPGQHNWFRGGPLTTYDGQVREALGTLARQVPVERAWEVWRSALRAPWDGRPVWFHGDVAPGNLLVANGVLAAVIDFGTCGVGDPACDLAIAWTLLTPGSRRAFRDRMGVDPAAWERGRGWALWKALTTCARALPAGGAELAEGRRVVGRILGERASGAR</sequence>